<dbReference type="EMBL" id="JAUSWJ010000001">
    <property type="protein sequence ID" value="MDQ0517487.1"/>
    <property type="molecule type" value="Genomic_DNA"/>
</dbReference>
<evidence type="ECO:0000313" key="3">
    <source>
        <dbReference type="EMBL" id="MDQ0517487.1"/>
    </source>
</evidence>
<dbReference type="RefSeq" id="WP_266283188.1">
    <property type="nucleotide sequence ID" value="NZ_JAPKNF010000002.1"/>
</dbReference>
<accession>A0ABU0M996</accession>
<reference evidence="3 4" key="1">
    <citation type="submission" date="2023-07" db="EMBL/GenBank/DDBJ databases">
        <title>Genomic Encyclopedia of Type Strains, Phase IV (KMG-IV): sequencing the most valuable type-strain genomes for metagenomic binning, comparative biology and taxonomic classification.</title>
        <authorList>
            <person name="Goeker M."/>
        </authorList>
    </citation>
    <scope>NUCLEOTIDE SEQUENCE [LARGE SCALE GENOMIC DNA]</scope>
    <source>
        <strain evidence="3 4">B1-1</strain>
    </source>
</reference>
<evidence type="ECO:0008006" key="5">
    <source>
        <dbReference type="Google" id="ProtNLM"/>
    </source>
</evidence>
<keyword evidence="2" id="KW-0732">Signal</keyword>
<protein>
    <recommendedName>
        <fullName evidence="5">DUF2937 family protein</fullName>
    </recommendedName>
</protein>
<evidence type="ECO:0000256" key="2">
    <source>
        <dbReference type="SAM" id="SignalP"/>
    </source>
</evidence>
<dbReference type="InterPro" id="IPR022584">
    <property type="entry name" value="DUF2937"/>
</dbReference>
<comment type="caution">
    <text evidence="3">The sequence shown here is derived from an EMBL/GenBank/DDBJ whole genome shotgun (WGS) entry which is preliminary data.</text>
</comment>
<dbReference type="Pfam" id="PF11157">
    <property type="entry name" value="DUF2937"/>
    <property type="match status" value="1"/>
</dbReference>
<dbReference type="Proteomes" id="UP001223743">
    <property type="component" value="Unassembled WGS sequence"/>
</dbReference>
<organism evidence="3 4">
    <name type="scientific">Kaistia geumhonensis</name>
    <dbReference type="NCBI Taxonomy" id="410839"/>
    <lineage>
        <taxon>Bacteria</taxon>
        <taxon>Pseudomonadati</taxon>
        <taxon>Pseudomonadota</taxon>
        <taxon>Alphaproteobacteria</taxon>
        <taxon>Hyphomicrobiales</taxon>
        <taxon>Kaistiaceae</taxon>
        <taxon>Kaistia</taxon>
    </lineage>
</organism>
<sequence>MIRRTLLLATALGAGVATSQAPEFAQQYRQRLGGAVDELRRVVMDFDRDAATAGLDRRRAIATMQGDGQRIVQLRGDSIAGTVARYERLSAQQQALEASGPLGRIEAVFSAPDPELVGATWSVYEPAVPTTLAGAVAAGIGFLAVYLLAGLGSAATAPLRRRRRLRERAALARDRA</sequence>
<keyword evidence="1" id="KW-1133">Transmembrane helix</keyword>
<name>A0ABU0M996_9HYPH</name>
<keyword evidence="1" id="KW-0472">Membrane</keyword>
<keyword evidence="4" id="KW-1185">Reference proteome</keyword>
<feature type="signal peptide" evidence="2">
    <location>
        <begin position="1"/>
        <end position="21"/>
    </location>
</feature>
<feature type="transmembrane region" description="Helical" evidence="1">
    <location>
        <begin position="132"/>
        <end position="159"/>
    </location>
</feature>
<evidence type="ECO:0000313" key="4">
    <source>
        <dbReference type="Proteomes" id="UP001223743"/>
    </source>
</evidence>
<evidence type="ECO:0000256" key="1">
    <source>
        <dbReference type="SAM" id="Phobius"/>
    </source>
</evidence>
<gene>
    <name evidence="3" type="ORF">QO015_003100</name>
</gene>
<feature type="chain" id="PRO_5045763010" description="DUF2937 family protein" evidence="2">
    <location>
        <begin position="22"/>
        <end position="176"/>
    </location>
</feature>
<keyword evidence="1" id="KW-0812">Transmembrane</keyword>
<proteinExistence type="predicted"/>